<dbReference type="SMART" id="SM00966">
    <property type="entry name" value="SpoVT_AbrB"/>
    <property type="match status" value="1"/>
</dbReference>
<accession>A0A1G4SFD3</accession>
<dbReference type="SUPFAM" id="SSF89447">
    <property type="entry name" value="AbrB/MazE/MraZ-like"/>
    <property type="match status" value="1"/>
</dbReference>
<reference evidence="3" key="1">
    <citation type="submission" date="2016-10" db="EMBL/GenBank/DDBJ databases">
        <authorList>
            <person name="Varghese N."/>
            <person name="Submissions S."/>
        </authorList>
    </citation>
    <scope>NUCLEOTIDE SEQUENCE [LARGE SCALE GENOMIC DNA]</scope>
    <source>
        <strain evidence="3">CGMCC 1.3431</strain>
    </source>
</reference>
<dbReference type="RefSeq" id="WP_090648741.1">
    <property type="nucleotide sequence ID" value="NZ_CBCRYE010000002.1"/>
</dbReference>
<dbReference type="OrthoDB" id="5459182at2"/>
<dbReference type="AlphaFoldDB" id="A0A1G4SFD3"/>
<organism evidence="2 3">
    <name type="scientific">Asticcacaulis taihuensis</name>
    <dbReference type="NCBI Taxonomy" id="260084"/>
    <lineage>
        <taxon>Bacteria</taxon>
        <taxon>Pseudomonadati</taxon>
        <taxon>Pseudomonadota</taxon>
        <taxon>Alphaproteobacteria</taxon>
        <taxon>Caulobacterales</taxon>
        <taxon>Caulobacteraceae</taxon>
        <taxon>Asticcacaulis</taxon>
    </lineage>
</organism>
<dbReference type="GO" id="GO:0003677">
    <property type="term" value="F:DNA binding"/>
    <property type="evidence" value="ECO:0007669"/>
    <property type="project" value="InterPro"/>
</dbReference>
<keyword evidence="3" id="KW-1185">Reference proteome</keyword>
<evidence type="ECO:0000259" key="1">
    <source>
        <dbReference type="SMART" id="SM00966"/>
    </source>
</evidence>
<evidence type="ECO:0000313" key="3">
    <source>
        <dbReference type="Proteomes" id="UP000199150"/>
    </source>
</evidence>
<protein>
    <submittedName>
        <fullName evidence="2">Putative addiction module antidote</fullName>
    </submittedName>
</protein>
<proteinExistence type="predicted"/>
<dbReference type="NCBIfam" id="TIGR02609">
    <property type="entry name" value="doc_partner"/>
    <property type="match status" value="1"/>
</dbReference>
<evidence type="ECO:0000313" key="2">
    <source>
        <dbReference type="EMBL" id="SCW67721.1"/>
    </source>
</evidence>
<dbReference type="Gene3D" id="2.10.260.10">
    <property type="match status" value="1"/>
</dbReference>
<dbReference type="Proteomes" id="UP000199150">
    <property type="component" value="Unassembled WGS sequence"/>
</dbReference>
<feature type="domain" description="SpoVT-AbrB" evidence="1">
    <location>
        <begin position="6"/>
        <end position="51"/>
    </location>
</feature>
<dbReference type="InterPro" id="IPR013432">
    <property type="entry name" value="Doc_partner"/>
</dbReference>
<dbReference type="InterPro" id="IPR037914">
    <property type="entry name" value="SpoVT-AbrB_sf"/>
</dbReference>
<name>A0A1G4SFD3_9CAUL</name>
<dbReference type="InterPro" id="IPR007159">
    <property type="entry name" value="SpoVT-AbrB_dom"/>
</dbReference>
<dbReference type="Pfam" id="PF04014">
    <property type="entry name" value="MazE_antitoxin"/>
    <property type="match status" value="1"/>
</dbReference>
<dbReference type="STRING" id="260084.SAMN02927928_2636"/>
<dbReference type="EMBL" id="FMTS01000004">
    <property type="protein sequence ID" value="SCW67721.1"/>
    <property type="molecule type" value="Genomic_DNA"/>
</dbReference>
<sequence length="73" mass="8406">MELKITRIGNSLGVILPRDLLTRLKLDKGDSVFLTETSEGYRLSPYDPAFAEQMQTARDLMRKRRNTVHELAK</sequence>
<gene>
    <name evidence="2" type="ORF">SAMN02927928_2636</name>
</gene>